<reference evidence="1 2" key="1">
    <citation type="submission" date="2016-10" db="EMBL/GenBank/DDBJ databases">
        <authorList>
            <person name="de Groot N.N."/>
        </authorList>
    </citation>
    <scope>NUCLEOTIDE SEQUENCE [LARGE SCALE GENOMIC DNA]</scope>
    <source>
        <strain evidence="1 2">CGMCC 1.10331</strain>
    </source>
</reference>
<organism evidence="1 2">
    <name type="scientific">Halobellus limi</name>
    <dbReference type="NCBI Taxonomy" id="699433"/>
    <lineage>
        <taxon>Archaea</taxon>
        <taxon>Methanobacteriati</taxon>
        <taxon>Methanobacteriota</taxon>
        <taxon>Stenosarchaea group</taxon>
        <taxon>Halobacteria</taxon>
        <taxon>Halobacteriales</taxon>
        <taxon>Haloferacaceae</taxon>
        <taxon>Halobellus</taxon>
    </lineage>
</organism>
<sequence>MYDQIPFPTDGSELAAPALDNALQMQIAVTSAASSYRIGVWLPGMRRLQQSLH</sequence>
<dbReference type="AlphaFoldDB" id="A0A1H6CEW1"/>
<proteinExistence type="predicted"/>
<evidence type="ECO:0000313" key="2">
    <source>
        <dbReference type="Proteomes" id="UP000236740"/>
    </source>
</evidence>
<evidence type="ECO:0000313" key="1">
    <source>
        <dbReference type="EMBL" id="SEG71317.1"/>
    </source>
</evidence>
<dbReference type="Proteomes" id="UP000236740">
    <property type="component" value="Unassembled WGS sequence"/>
</dbReference>
<gene>
    <name evidence="1" type="ORF">SAMN04488133_3393</name>
</gene>
<keyword evidence="2" id="KW-1185">Reference proteome</keyword>
<protein>
    <submittedName>
        <fullName evidence="1">Uncharacterized protein</fullName>
    </submittedName>
</protein>
<accession>A0A1H6CEW1</accession>
<name>A0A1H6CEW1_9EURY</name>
<dbReference type="EMBL" id="FNVN01000007">
    <property type="protein sequence ID" value="SEG71317.1"/>
    <property type="molecule type" value="Genomic_DNA"/>
</dbReference>